<feature type="transmembrane region" description="Helical" evidence="1">
    <location>
        <begin position="77"/>
        <end position="96"/>
    </location>
</feature>
<name>A0A941DP21_9BURK</name>
<sequence length="246" mass="27241">MNTQMYLEELTLALSALHTGQREAIVNAVRAECEQKMADGMSEEDVLKSMPSAQILARRKIVEHNYRDLKTSFSPRGFWRWLLALGGLAVANFALFVPAITWLSILFAGFFSALMMYGSGVMLTASAVSGNQQFKLDVPAHMLQLGDIHEHRREVRHGQIIAGGSEIAVVAATSEPPQPGTGMTKDEGATKLEFTFRQTALPRISSGIFLIILSFLTAWVMIKLSALSWRGLVAYLRWNRQVLQSA</sequence>
<evidence type="ECO:0000313" key="2">
    <source>
        <dbReference type="EMBL" id="MBR7782301.1"/>
    </source>
</evidence>
<evidence type="ECO:0000313" key="3">
    <source>
        <dbReference type="Proteomes" id="UP000680067"/>
    </source>
</evidence>
<keyword evidence="1" id="KW-0472">Membrane</keyword>
<evidence type="ECO:0000256" key="1">
    <source>
        <dbReference type="SAM" id="Phobius"/>
    </source>
</evidence>
<proteinExistence type="predicted"/>
<feature type="transmembrane region" description="Helical" evidence="1">
    <location>
        <begin position="200"/>
        <end position="222"/>
    </location>
</feature>
<dbReference type="Pfam" id="PF22564">
    <property type="entry name" value="HAAS"/>
    <property type="match status" value="1"/>
</dbReference>
<accession>A0A941DP21</accession>
<dbReference type="AlphaFoldDB" id="A0A941DP21"/>
<gene>
    <name evidence="2" type="ORF">KDM89_09115</name>
</gene>
<keyword evidence="3" id="KW-1185">Reference proteome</keyword>
<dbReference type="RefSeq" id="WP_212687633.1">
    <property type="nucleotide sequence ID" value="NZ_CAXBSD010000417.1"/>
</dbReference>
<protein>
    <submittedName>
        <fullName evidence="2">DUF1700 domain-containing protein</fullName>
    </submittedName>
</protein>
<keyword evidence="1" id="KW-0812">Transmembrane</keyword>
<dbReference type="Proteomes" id="UP000680067">
    <property type="component" value="Unassembled WGS sequence"/>
</dbReference>
<dbReference type="EMBL" id="JAGSPN010000005">
    <property type="protein sequence ID" value="MBR7782301.1"/>
    <property type="molecule type" value="Genomic_DNA"/>
</dbReference>
<feature type="transmembrane region" description="Helical" evidence="1">
    <location>
        <begin position="102"/>
        <end position="125"/>
    </location>
</feature>
<organism evidence="2 3">
    <name type="scientific">Undibacterium luofuense</name>
    <dbReference type="NCBI Taxonomy" id="2828733"/>
    <lineage>
        <taxon>Bacteria</taxon>
        <taxon>Pseudomonadati</taxon>
        <taxon>Pseudomonadota</taxon>
        <taxon>Betaproteobacteria</taxon>
        <taxon>Burkholderiales</taxon>
        <taxon>Oxalobacteraceae</taxon>
        <taxon>Undibacterium</taxon>
    </lineage>
</organism>
<comment type="caution">
    <text evidence="2">The sequence shown here is derived from an EMBL/GenBank/DDBJ whole genome shotgun (WGS) entry which is preliminary data.</text>
</comment>
<keyword evidence="1" id="KW-1133">Transmembrane helix</keyword>
<reference evidence="2" key="1">
    <citation type="submission" date="2021-04" db="EMBL/GenBank/DDBJ databases">
        <title>novel species isolated from subtropical streams in China.</title>
        <authorList>
            <person name="Lu H."/>
        </authorList>
    </citation>
    <scope>NUCLEOTIDE SEQUENCE</scope>
    <source>
        <strain evidence="2">LFS511W</strain>
    </source>
</reference>